<dbReference type="RefSeq" id="WP_136972003.1">
    <property type="nucleotide sequence ID" value="NZ_JARZHI010000012.1"/>
</dbReference>
<protein>
    <recommendedName>
        <fullName evidence="4">Restriction endonuclease domain-containing protein</fullName>
    </recommendedName>
</protein>
<evidence type="ECO:0000313" key="2">
    <source>
        <dbReference type="EMBL" id="MDI1431133.1"/>
    </source>
</evidence>
<organism evidence="2 3">
    <name type="scientific">Polyangium sorediatum</name>
    <dbReference type="NCBI Taxonomy" id="889274"/>
    <lineage>
        <taxon>Bacteria</taxon>
        <taxon>Pseudomonadati</taxon>
        <taxon>Myxococcota</taxon>
        <taxon>Polyangia</taxon>
        <taxon>Polyangiales</taxon>
        <taxon>Polyangiaceae</taxon>
        <taxon>Polyangium</taxon>
    </lineage>
</organism>
<accession>A0ABT6NS47</accession>
<proteinExistence type="predicted"/>
<gene>
    <name evidence="2" type="ORF">QHF89_16685</name>
</gene>
<evidence type="ECO:0000313" key="3">
    <source>
        <dbReference type="Proteomes" id="UP001160301"/>
    </source>
</evidence>
<feature type="region of interest" description="Disordered" evidence="1">
    <location>
        <begin position="1"/>
        <end position="26"/>
    </location>
</feature>
<reference evidence="2 3" key="1">
    <citation type="submission" date="2023-04" db="EMBL/GenBank/DDBJ databases">
        <title>The genome sequence of Polyangium sorediatum DSM14670.</title>
        <authorList>
            <person name="Zhang X."/>
        </authorList>
    </citation>
    <scope>NUCLEOTIDE SEQUENCE [LARGE SCALE GENOMIC DNA]</scope>
    <source>
        <strain evidence="2 3">DSM 14670</strain>
    </source>
</reference>
<name>A0ABT6NS47_9BACT</name>
<evidence type="ECO:0000256" key="1">
    <source>
        <dbReference type="SAM" id="MobiDB-lite"/>
    </source>
</evidence>
<evidence type="ECO:0008006" key="4">
    <source>
        <dbReference type="Google" id="ProtNLM"/>
    </source>
</evidence>
<sequence>MMDPKRDGPSMMLAPSARGGAALSFPPADPPRKFPPVDQHVVAPETTRDEMIRGRKIIAQPALEPHGDAHANLGAVIRLHVCEGYRASIDLLTRVSEGSNFATDLSIRRDGTDPATGRRHLEEVSFEIVNEQAPGVVREKAEDLIERGVRRVFAIQVKRGEICEWSREKAAFVPLDLDGRIEDPCFIRPIRVRALLDGAVAEREAARALERKGNPEILAIKQDAEEKGREEGREEGRREMLLEVLRERFGEIPEAMLARVATASGATLSRWAKRSYAASSLDDVFVEVQEDSGPVRR</sequence>
<dbReference type="Proteomes" id="UP001160301">
    <property type="component" value="Unassembled WGS sequence"/>
</dbReference>
<comment type="caution">
    <text evidence="2">The sequence shown here is derived from an EMBL/GenBank/DDBJ whole genome shotgun (WGS) entry which is preliminary data.</text>
</comment>
<keyword evidence="3" id="KW-1185">Reference proteome</keyword>
<dbReference type="EMBL" id="JARZHI010000012">
    <property type="protein sequence ID" value="MDI1431133.1"/>
    <property type="molecule type" value="Genomic_DNA"/>
</dbReference>